<reference evidence="2" key="1">
    <citation type="submission" date="2021-01" db="EMBL/GenBank/DDBJ databases">
        <authorList>
            <consortium name="Genoscope - CEA"/>
            <person name="William W."/>
        </authorList>
    </citation>
    <scope>NUCLEOTIDE SEQUENCE</scope>
</reference>
<feature type="region of interest" description="Disordered" evidence="1">
    <location>
        <begin position="30"/>
        <end position="49"/>
    </location>
</feature>
<name>A0A816J7Q8_BRANA</name>
<organism evidence="2">
    <name type="scientific">Brassica napus</name>
    <name type="common">Rape</name>
    <dbReference type="NCBI Taxonomy" id="3708"/>
    <lineage>
        <taxon>Eukaryota</taxon>
        <taxon>Viridiplantae</taxon>
        <taxon>Streptophyta</taxon>
        <taxon>Embryophyta</taxon>
        <taxon>Tracheophyta</taxon>
        <taxon>Spermatophyta</taxon>
        <taxon>Magnoliopsida</taxon>
        <taxon>eudicotyledons</taxon>
        <taxon>Gunneridae</taxon>
        <taxon>Pentapetalae</taxon>
        <taxon>rosids</taxon>
        <taxon>malvids</taxon>
        <taxon>Brassicales</taxon>
        <taxon>Brassicaceae</taxon>
        <taxon>Brassiceae</taxon>
        <taxon>Brassica</taxon>
    </lineage>
</organism>
<dbReference type="EMBL" id="HG994373">
    <property type="protein sequence ID" value="CAF1773334.1"/>
    <property type="molecule type" value="Genomic_DNA"/>
</dbReference>
<feature type="non-terminal residue" evidence="2">
    <location>
        <position position="1"/>
    </location>
</feature>
<feature type="region of interest" description="Disordered" evidence="1">
    <location>
        <begin position="1"/>
        <end position="21"/>
    </location>
</feature>
<sequence>TISHAEVVQDGSSSEDDNLDEDNAVKKFNSLGHARNTDAAGTCGGGQGR</sequence>
<gene>
    <name evidence="2" type="ORF">DARMORV10_C09P53700.1</name>
</gene>
<dbReference type="Proteomes" id="UP001295469">
    <property type="component" value="Chromosome C09"/>
</dbReference>
<evidence type="ECO:0000256" key="1">
    <source>
        <dbReference type="SAM" id="MobiDB-lite"/>
    </source>
</evidence>
<accession>A0A816J7Q8</accession>
<dbReference type="AlphaFoldDB" id="A0A816J7Q8"/>
<protein>
    <submittedName>
        <fullName evidence="2">(rape) hypothetical protein</fullName>
    </submittedName>
</protein>
<evidence type="ECO:0000313" key="2">
    <source>
        <dbReference type="EMBL" id="CAF1773334.1"/>
    </source>
</evidence>
<proteinExistence type="predicted"/>